<comment type="subcellular location">
    <subcellularLocation>
        <location evidence="1 7">Cytoplasm</location>
    </subcellularLocation>
</comment>
<organism evidence="10 11">
    <name type="scientific">Ktedonobacter robiniae</name>
    <dbReference type="NCBI Taxonomy" id="2778365"/>
    <lineage>
        <taxon>Bacteria</taxon>
        <taxon>Bacillati</taxon>
        <taxon>Chloroflexota</taxon>
        <taxon>Ktedonobacteria</taxon>
        <taxon>Ktedonobacterales</taxon>
        <taxon>Ktedonobacteraceae</taxon>
        <taxon>Ktedonobacter</taxon>
    </lineage>
</organism>
<dbReference type="Gene3D" id="2.30.42.10">
    <property type="match status" value="1"/>
</dbReference>
<dbReference type="Gene3D" id="3.90.226.10">
    <property type="entry name" value="2-enoyl-CoA Hydratase, Chain A, domain 1"/>
    <property type="match status" value="1"/>
</dbReference>
<evidence type="ECO:0000256" key="7">
    <source>
        <dbReference type="PIRNR" id="PIRNR036421"/>
    </source>
</evidence>
<dbReference type="SUPFAM" id="SSF69304">
    <property type="entry name" value="Tricorn protease N-terminal domain"/>
    <property type="match status" value="1"/>
</dbReference>
<dbReference type="CDD" id="cd10828">
    <property type="entry name" value="cpPDZ_Tricorn-protease"/>
    <property type="match status" value="1"/>
</dbReference>
<dbReference type="SUPFAM" id="SSF52096">
    <property type="entry name" value="ClpP/crotonase"/>
    <property type="match status" value="1"/>
</dbReference>
<dbReference type="Gene3D" id="2.120.10.60">
    <property type="entry name" value="Tricorn protease N-terminal domain"/>
    <property type="match status" value="1"/>
</dbReference>
<dbReference type="RefSeq" id="WP_201371090.1">
    <property type="nucleotide sequence ID" value="NZ_BNJG01000001.1"/>
</dbReference>
<comment type="caution">
    <text evidence="10">The sequence shown here is derived from an EMBL/GenBank/DDBJ whole genome shotgun (WGS) entry which is preliminary data.</text>
</comment>
<dbReference type="EC" id="3.4.21.-" evidence="7"/>
<name>A0ABQ3UNT1_9CHLR</name>
<evidence type="ECO:0000256" key="5">
    <source>
        <dbReference type="ARBA" id="ARBA00022801"/>
    </source>
</evidence>
<dbReference type="InterPro" id="IPR005151">
    <property type="entry name" value="Tail-specific_protease"/>
</dbReference>
<evidence type="ECO:0000256" key="6">
    <source>
        <dbReference type="ARBA" id="ARBA00022825"/>
    </source>
</evidence>
<keyword evidence="11" id="KW-1185">Reference proteome</keyword>
<dbReference type="PIRSF" id="PIRSF036421">
    <property type="entry name" value="Tricorn_protease"/>
    <property type="match status" value="1"/>
</dbReference>
<evidence type="ECO:0000256" key="3">
    <source>
        <dbReference type="ARBA" id="ARBA00022490"/>
    </source>
</evidence>
<reference evidence="10 11" key="1">
    <citation type="journal article" date="2021" name="Int. J. Syst. Evol. Microbiol.">
        <title>Reticulibacter mediterranei gen. nov., sp. nov., within the new family Reticulibacteraceae fam. nov., and Ktedonospora formicarum gen. nov., sp. nov., Ktedonobacter robiniae sp. nov., Dictyobacter formicarum sp. nov. and Dictyobacter arantiisoli sp. nov., belonging to the class Ktedonobacteria.</title>
        <authorList>
            <person name="Yabe S."/>
            <person name="Zheng Y."/>
            <person name="Wang C.M."/>
            <person name="Sakai Y."/>
            <person name="Abe K."/>
            <person name="Yokota A."/>
            <person name="Donadio S."/>
            <person name="Cavaletti L."/>
            <person name="Monciardini P."/>
        </authorList>
    </citation>
    <scope>NUCLEOTIDE SEQUENCE [LARGE SCALE GENOMIC DNA]</scope>
    <source>
        <strain evidence="10 11">SOSP1-30</strain>
    </source>
</reference>
<comment type="function">
    <text evidence="7">Degrades oligopeptides.</text>
</comment>
<dbReference type="SUPFAM" id="SSF82171">
    <property type="entry name" value="DPP6 N-terminal domain-like"/>
    <property type="match status" value="1"/>
</dbReference>
<dbReference type="PANTHER" id="PTHR43253:SF1">
    <property type="entry name" value="TRICORN PROTEASE HOMOLOG 2-RELATED"/>
    <property type="match status" value="1"/>
</dbReference>
<evidence type="ECO:0000259" key="9">
    <source>
        <dbReference type="SMART" id="SM00245"/>
    </source>
</evidence>
<comment type="similarity">
    <text evidence="2 7">Belongs to the peptidase S41B family.</text>
</comment>
<dbReference type="Pfam" id="PF26550">
    <property type="entry name" value="Tricorn_2nd"/>
    <property type="match status" value="1"/>
</dbReference>
<dbReference type="Proteomes" id="UP000654345">
    <property type="component" value="Unassembled WGS sequence"/>
</dbReference>
<keyword evidence="6 7" id="KW-0720">Serine protease</keyword>
<dbReference type="EMBL" id="BNJG01000001">
    <property type="protein sequence ID" value="GHO54365.1"/>
    <property type="molecule type" value="Genomic_DNA"/>
</dbReference>
<dbReference type="Pfam" id="PF14684">
    <property type="entry name" value="Tricorn_C1"/>
    <property type="match status" value="1"/>
</dbReference>
<evidence type="ECO:0000313" key="10">
    <source>
        <dbReference type="EMBL" id="GHO54365.1"/>
    </source>
</evidence>
<evidence type="ECO:0000256" key="2">
    <source>
        <dbReference type="ARBA" id="ARBA00008524"/>
    </source>
</evidence>
<gene>
    <name evidence="10" type="ORF">KSB_28400</name>
</gene>
<feature type="compositionally biased region" description="Basic and acidic residues" evidence="8">
    <location>
        <begin position="550"/>
        <end position="562"/>
    </location>
</feature>
<dbReference type="InterPro" id="IPR015943">
    <property type="entry name" value="WD40/YVTN_repeat-like_dom_sf"/>
</dbReference>
<dbReference type="Gene3D" id="2.130.10.10">
    <property type="entry name" value="YVTN repeat-like/Quinoprotein amine dehydrogenase"/>
    <property type="match status" value="1"/>
</dbReference>
<dbReference type="SMART" id="SM00245">
    <property type="entry name" value="TSPc"/>
    <property type="match status" value="1"/>
</dbReference>
<dbReference type="InterPro" id="IPR028204">
    <property type="entry name" value="Tricorn_C1"/>
</dbReference>
<dbReference type="Pfam" id="PF14685">
    <property type="entry name" value="PDZ_Tricorn"/>
    <property type="match status" value="1"/>
</dbReference>
<keyword evidence="4 7" id="KW-0645">Protease</keyword>
<dbReference type="Pfam" id="PF26549">
    <property type="entry name" value="Tricorn_N"/>
    <property type="match status" value="1"/>
</dbReference>
<dbReference type="InterPro" id="IPR036034">
    <property type="entry name" value="PDZ_sf"/>
</dbReference>
<accession>A0ABQ3UNT1</accession>
<evidence type="ECO:0000313" key="11">
    <source>
        <dbReference type="Proteomes" id="UP000654345"/>
    </source>
</evidence>
<feature type="domain" description="Tail specific protease" evidence="9">
    <location>
        <begin position="856"/>
        <end position="1046"/>
    </location>
</feature>
<dbReference type="SUPFAM" id="SSF50156">
    <property type="entry name" value="PDZ domain-like"/>
    <property type="match status" value="1"/>
</dbReference>
<dbReference type="Gene3D" id="3.30.750.44">
    <property type="match status" value="1"/>
</dbReference>
<evidence type="ECO:0000256" key="4">
    <source>
        <dbReference type="ARBA" id="ARBA00022670"/>
    </source>
</evidence>
<dbReference type="Pfam" id="PF03572">
    <property type="entry name" value="Peptidase_S41"/>
    <property type="match status" value="1"/>
</dbReference>
<dbReference type="InterPro" id="IPR029414">
    <property type="entry name" value="Tricorn_PDZ"/>
</dbReference>
<evidence type="ECO:0000256" key="1">
    <source>
        <dbReference type="ARBA" id="ARBA00004496"/>
    </source>
</evidence>
<proteinExistence type="inferred from homology"/>
<feature type="compositionally biased region" description="Basic and acidic residues" evidence="8">
    <location>
        <begin position="517"/>
        <end position="531"/>
    </location>
</feature>
<feature type="region of interest" description="Disordered" evidence="8">
    <location>
        <begin position="510"/>
        <end position="562"/>
    </location>
</feature>
<dbReference type="GO" id="GO:0006508">
    <property type="term" value="P:proteolysis"/>
    <property type="evidence" value="ECO:0007669"/>
    <property type="project" value="UniProtKB-KW"/>
</dbReference>
<keyword evidence="3 7" id="KW-0963">Cytoplasm</keyword>
<dbReference type="PANTHER" id="PTHR43253">
    <property type="entry name" value="TRICORN PROTEASE HOMOLOG 2-RELATED"/>
    <property type="match status" value="1"/>
</dbReference>
<dbReference type="GO" id="GO:0008233">
    <property type="term" value="F:peptidase activity"/>
    <property type="evidence" value="ECO:0007669"/>
    <property type="project" value="UniProtKB-KW"/>
</dbReference>
<evidence type="ECO:0000256" key="8">
    <source>
        <dbReference type="SAM" id="MobiDB-lite"/>
    </source>
</evidence>
<keyword evidence="5 7" id="KW-0378">Hydrolase</keyword>
<protein>
    <recommendedName>
        <fullName evidence="7">Tricorn protease homolog</fullName>
        <ecNumber evidence="7">3.4.21.-</ecNumber>
    </recommendedName>
</protein>
<dbReference type="InterPro" id="IPR012393">
    <property type="entry name" value="Tricorn_protease"/>
</dbReference>
<dbReference type="InterPro" id="IPR029045">
    <property type="entry name" value="ClpP/crotonase-like_dom_sf"/>
</dbReference>
<dbReference type="CDD" id="cd07562">
    <property type="entry name" value="Peptidase_S41_TRI"/>
    <property type="match status" value="1"/>
</dbReference>
<sequence length="1093" mass="122942">MPVQGYIRYPHIFQDQIVFVTEDDLWVVRDEGGRAERWTAGVGEVSHPRFSPDGKFLAFVGREEGPSEVYVMSATGEPARRLTFQGATCRVLGWSPDGHEILYASNAGQFTPRFQTIFAISPEGGLPRALSYGMANAISYGSQGGVVLGRNIREPAYWKRYRGGTVGHLWCDVEGNGTFKRLLALDGNLADPCWVGERIYFLSDHEGVGNIYSCTPAGEDLQRHTTHHDFYARSLASDGQRLVYHAGADLYLFDPQTEETRQVSVQMPSMRTQRNRKFATASHYLDTYALHPQGYAAAFTTRGKAFTMGNWEGSVLQHGEPDGVRYRFLEWLNDGQRLVAVSDATGEERLIIFNPEDASEPRVLAEAEFGRAVNLAVSPTDDVVAITNHRQELLVVDLETGSLRVLDRSEYARIAGISWSPDGKWLAYGFAISGQKTAIKLCELESGATHQVTDPILEDVSPAFDPEGKFLYFIGARHFTPQHDSHQFEYSFPRGSKPYAIVLKRDQRSPFIPEPKAPGEKESSANAKTEENGSTLDGKAQENGTLNEKSNGEKGKEGEEKKPITIDLEGIRERVLPFPVGEGRYTAIRGIKGKALFSSWPMENTVPDEPDHAHPKGIIESYDFENYKTEKILEGVGGFDLSRDAKTLIYRSHHRMRVVKAGEKPKTENGASNRETGWLDLNRIKVSVLPAAEWRQMFAEAWRLQREQFWNEDMSGIDWQAVYAQYAPLVERVSSRSELSDLFWELQGELGTSHSYEMGGEYRKAPHYHQGFLGVDWSYDAEKQRYLITRIVKGDTANSHETSPLTLPGLEVAVGDAVLAINGQRVSSERTPQELLVNQARHEVQLTIEDAETQEIRTVTVKTLRSEYPARYREWVEENRRRVHELSGGKVGYIHIPDMGTHGFSEFHRSFLAEYDAPGLLVDVRWNGGGNVSGLLLEKLARRRIGYDFQRWGQPDPYPQTSPRGPMVALTNEHAGSDGDIFSHSFKLMGLGPLLGKRTWGGVIGIHPRHRLVDNTVTTQAEFSFWFKDVGWNVENYGTDPDIEVDIAPQDFARQEDPQLERAVSEALRVIDEFETLEPQPDERPRLSRSLQL</sequence>